<dbReference type="Gene3D" id="3.40.1620.10">
    <property type="entry name" value="YefM-like domain"/>
    <property type="match status" value="1"/>
</dbReference>
<comment type="caution">
    <text evidence="3">The sequence shown here is derived from an EMBL/GenBank/DDBJ whole genome shotgun (WGS) entry which is preliminary data.</text>
</comment>
<keyword evidence="4" id="KW-1185">Reference proteome</keyword>
<accession>A0A917SP71</accession>
<dbReference type="InterPro" id="IPR051416">
    <property type="entry name" value="phD-YefM_TA_antitoxins"/>
</dbReference>
<dbReference type="PANTHER" id="PTHR35377">
    <property type="entry name" value="ANTITOXIN VAPB49-RELATED-RELATED"/>
    <property type="match status" value="1"/>
</dbReference>
<evidence type="ECO:0000256" key="2">
    <source>
        <dbReference type="RuleBase" id="RU362080"/>
    </source>
</evidence>
<dbReference type="RefSeq" id="WP_188939982.1">
    <property type="nucleotide sequence ID" value="NZ_BMNA01000001.1"/>
</dbReference>
<dbReference type="Pfam" id="PF02604">
    <property type="entry name" value="PhdYeFM_antitox"/>
    <property type="match status" value="1"/>
</dbReference>
<evidence type="ECO:0000256" key="1">
    <source>
        <dbReference type="ARBA" id="ARBA00009981"/>
    </source>
</evidence>
<dbReference type="AlphaFoldDB" id="A0A917SP71"/>
<reference evidence="3" key="1">
    <citation type="journal article" date="2014" name="Int. J. Syst. Evol. Microbiol.">
        <title>Complete genome sequence of Corynebacterium casei LMG S-19264T (=DSM 44701T), isolated from a smear-ripened cheese.</title>
        <authorList>
            <consortium name="US DOE Joint Genome Institute (JGI-PGF)"/>
            <person name="Walter F."/>
            <person name="Albersmeier A."/>
            <person name="Kalinowski J."/>
            <person name="Ruckert C."/>
        </authorList>
    </citation>
    <scope>NUCLEOTIDE SEQUENCE</scope>
    <source>
        <strain evidence="3">CGMCC 4.7308</strain>
    </source>
</reference>
<dbReference type="EMBL" id="BMNA01000001">
    <property type="protein sequence ID" value="GGL89497.1"/>
    <property type="molecule type" value="Genomic_DNA"/>
</dbReference>
<protein>
    <recommendedName>
        <fullName evidence="2">Antitoxin</fullName>
    </recommendedName>
</protein>
<dbReference type="NCBIfam" id="TIGR01552">
    <property type="entry name" value="phd_fam"/>
    <property type="match status" value="1"/>
</dbReference>
<evidence type="ECO:0000313" key="3">
    <source>
        <dbReference type="EMBL" id="GGL89497.1"/>
    </source>
</evidence>
<sequence length="83" mass="8980">MTRTVNVHEAKTQLSRLLQAVERGEDIVIARAGKPVARLVAAGSARIRTPGSLRNQLWIADDFDDTPAEIAGAFVADDDPTRP</sequence>
<comment type="function">
    <text evidence="2">Antitoxin component of a type II toxin-antitoxin (TA) system.</text>
</comment>
<comment type="similarity">
    <text evidence="1 2">Belongs to the phD/YefM antitoxin family.</text>
</comment>
<name>A0A917SP71_9ACTN</name>
<gene>
    <name evidence="3" type="ORF">GCM10011594_06390</name>
</gene>
<evidence type="ECO:0000313" key="4">
    <source>
        <dbReference type="Proteomes" id="UP000655208"/>
    </source>
</evidence>
<organism evidence="3 4">
    <name type="scientific">Nakamurella endophytica</name>
    <dbReference type="NCBI Taxonomy" id="1748367"/>
    <lineage>
        <taxon>Bacteria</taxon>
        <taxon>Bacillati</taxon>
        <taxon>Actinomycetota</taxon>
        <taxon>Actinomycetes</taxon>
        <taxon>Nakamurellales</taxon>
        <taxon>Nakamurellaceae</taxon>
        <taxon>Nakamurella</taxon>
    </lineage>
</organism>
<dbReference type="SUPFAM" id="SSF143120">
    <property type="entry name" value="YefM-like"/>
    <property type="match status" value="1"/>
</dbReference>
<dbReference type="Proteomes" id="UP000655208">
    <property type="component" value="Unassembled WGS sequence"/>
</dbReference>
<dbReference type="InterPro" id="IPR036165">
    <property type="entry name" value="YefM-like_sf"/>
</dbReference>
<reference evidence="3" key="2">
    <citation type="submission" date="2020-09" db="EMBL/GenBank/DDBJ databases">
        <authorList>
            <person name="Sun Q."/>
            <person name="Zhou Y."/>
        </authorList>
    </citation>
    <scope>NUCLEOTIDE SEQUENCE</scope>
    <source>
        <strain evidence="3">CGMCC 4.7308</strain>
    </source>
</reference>
<dbReference type="InterPro" id="IPR006442">
    <property type="entry name" value="Antitoxin_Phd/YefM"/>
</dbReference>
<proteinExistence type="inferred from homology"/>